<keyword evidence="2" id="KW-1185">Reference proteome</keyword>
<evidence type="ECO:0000313" key="2">
    <source>
        <dbReference type="Proteomes" id="UP000682101"/>
    </source>
</evidence>
<evidence type="ECO:0000313" key="1">
    <source>
        <dbReference type="EMBL" id="DAD51245.1"/>
    </source>
</evidence>
<dbReference type="Proteomes" id="UP000682101">
    <property type="component" value="Segment"/>
</dbReference>
<proteinExistence type="predicted"/>
<keyword evidence="1" id="KW-0167">Capsid protein</keyword>
<name>A0A8S5L1L6_9VIRU</name>
<reference evidence="1" key="1">
    <citation type="submission" date="2020-09" db="EMBL/GenBank/DDBJ databases">
        <title>Leviviricetes taxonomy.</title>
        <authorList>
            <person name="Stockdale S.R."/>
            <person name="Callanan J."/>
            <person name="Adriaenssens E.M."/>
            <person name="Kuhn J.H."/>
            <person name="Rumnieks J."/>
            <person name="Shkoporov A."/>
            <person name="Draper L.A."/>
            <person name="Ross P."/>
            <person name="Hill C."/>
        </authorList>
    </citation>
    <scope>NUCLEOTIDE SEQUENCE</scope>
</reference>
<dbReference type="KEGG" id="vg:80397095"/>
<dbReference type="EMBL" id="BK013765">
    <property type="protein sequence ID" value="DAD51245.1"/>
    <property type="molecule type" value="Genomic_RNA"/>
</dbReference>
<dbReference type="GO" id="GO:0019028">
    <property type="term" value="C:viral capsid"/>
    <property type="evidence" value="ECO:0007669"/>
    <property type="project" value="UniProtKB-KW"/>
</dbReference>
<sequence length="154" mass="15878">MFNPASPVTGATVTGLTTPTYTLTQMQAPVPNGKQYAVTALGGTQTGVEVNSISKPFTVTMFVPANPRGLPAASPTTGIIKDVPVNTSKLLFRKGAQPAANQAAQLNSIEVKFNVAAGVDTYEPEEVKALISLCGGLLYANAAGIEETIRTGAL</sequence>
<keyword evidence="1" id="KW-0946">Virion</keyword>
<organism evidence="1 2">
    <name type="scientific">ssRNA phage SRR7976357_4</name>
    <dbReference type="NCBI Taxonomy" id="2786744"/>
    <lineage>
        <taxon>Viruses</taxon>
        <taxon>Riboviria</taxon>
        <taxon>Orthornavirae</taxon>
        <taxon>Lenarviricota</taxon>
        <taxon>Leviviricetes</taxon>
        <taxon>Norzivirales</taxon>
        <taxon>Atkinsviridae</taxon>
        <taxon>Neratovirus</taxon>
        <taxon>Neratovirus caenihabitans</taxon>
    </lineage>
</organism>
<protein>
    <submittedName>
        <fullName evidence="1">Coat protein</fullName>
    </submittedName>
</protein>
<dbReference type="RefSeq" id="YP_010768879.1">
    <property type="nucleotide sequence ID" value="NC_073816.1"/>
</dbReference>
<dbReference type="GeneID" id="80397095"/>
<accession>A0A8S5L1L6</accession>
<gene>
    <name evidence="1" type="primary">SRR7976357_4_3</name>
</gene>